<feature type="binding site" evidence="3">
    <location>
        <position position="59"/>
    </location>
    <ligand>
        <name>substrate</name>
    </ligand>
</feature>
<dbReference type="RefSeq" id="WP_025086992.1">
    <property type="nucleotide sequence ID" value="NZ_AZFT01000004.1"/>
</dbReference>
<evidence type="ECO:0000313" key="4">
    <source>
        <dbReference type="EMBL" id="KRL87320.1"/>
    </source>
</evidence>
<dbReference type="GO" id="GO:0005829">
    <property type="term" value="C:cytosol"/>
    <property type="evidence" value="ECO:0007669"/>
    <property type="project" value="TreeGrafter"/>
</dbReference>
<evidence type="ECO:0000256" key="3">
    <source>
        <dbReference type="PIRSR" id="PIRSR613078-2"/>
    </source>
</evidence>
<name>A0A0R1U7X9_9LACO</name>
<comment type="caution">
    <text evidence="4">The sequence shown here is derived from an EMBL/GenBank/DDBJ whole genome shotgun (WGS) entry which is preliminary data.</text>
</comment>
<dbReference type="Proteomes" id="UP000051324">
    <property type="component" value="Unassembled WGS sequence"/>
</dbReference>
<dbReference type="STRING" id="1423724.FC32_GL001744"/>
<dbReference type="OrthoDB" id="9782128at2"/>
<proteinExistence type="predicted"/>
<feature type="active site" description="Proton donor/acceptor" evidence="2">
    <location>
        <position position="80"/>
    </location>
</feature>
<sequence length="186" mass="21174">MEQTLYLMRHGQTLFNSLGKIEGWSDSPLTLKGIAQAKDASKYFKDVDLSAAYCSASERCCDTLRHLTTLPYMRLKGLKEQNFGILEGEHDYLQHLRPYGELFVKYGGESDQAVQERMVQTCTEIMQKSSGRTVLAVTHANACLQFLKRWSPTEEVTSVPNGCIFKYDFNKEDNSFKLLEKIELAV</sequence>
<dbReference type="GO" id="GO:0045820">
    <property type="term" value="P:negative regulation of glycolytic process"/>
    <property type="evidence" value="ECO:0007669"/>
    <property type="project" value="TreeGrafter"/>
</dbReference>
<dbReference type="PROSITE" id="PS00175">
    <property type="entry name" value="PG_MUTASE"/>
    <property type="match status" value="1"/>
</dbReference>
<dbReference type="Pfam" id="PF00300">
    <property type="entry name" value="His_Phos_1"/>
    <property type="match status" value="1"/>
</dbReference>
<gene>
    <name evidence="4" type="ORF">FC32_GL001744</name>
</gene>
<dbReference type="PATRIC" id="fig|1423724.4.peg.1815"/>
<dbReference type="InterPro" id="IPR051695">
    <property type="entry name" value="Phosphoglycerate_Mutase"/>
</dbReference>
<protein>
    <submittedName>
        <fullName evidence="4">Phosphoglycerate mutase</fullName>
    </submittedName>
</protein>
<dbReference type="CDD" id="cd07067">
    <property type="entry name" value="HP_PGM_like"/>
    <property type="match status" value="1"/>
</dbReference>
<dbReference type="SMART" id="SM00855">
    <property type="entry name" value="PGAM"/>
    <property type="match status" value="1"/>
</dbReference>
<organism evidence="4 5">
    <name type="scientific">Ligilactobacillus apodemi DSM 16634 = JCM 16172</name>
    <dbReference type="NCBI Taxonomy" id="1423724"/>
    <lineage>
        <taxon>Bacteria</taxon>
        <taxon>Bacillati</taxon>
        <taxon>Bacillota</taxon>
        <taxon>Bacilli</taxon>
        <taxon>Lactobacillales</taxon>
        <taxon>Lactobacillaceae</taxon>
        <taxon>Ligilactobacillus</taxon>
    </lineage>
</organism>
<evidence type="ECO:0000256" key="1">
    <source>
        <dbReference type="ARBA" id="ARBA00022801"/>
    </source>
</evidence>
<evidence type="ECO:0000313" key="5">
    <source>
        <dbReference type="Proteomes" id="UP000051324"/>
    </source>
</evidence>
<dbReference type="GO" id="GO:0043456">
    <property type="term" value="P:regulation of pentose-phosphate shunt"/>
    <property type="evidence" value="ECO:0007669"/>
    <property type="project" value="TreeGrafter"/>
</dbReference>
<dbReference type="Gene3D" id="3.40.50.1240">
    <property type="entry name" value="Phosphoglycerate mutase-like"/>
    <property type="match status" value="1"/>
</dbReference>
<feature type="binding site" evidence="3">
    <location>
        <begin position="9"/>
        <end position="16"/>
    </location>
    <ligand>
        <name>substrate</name>
    </ligand>
</feature>
<dbReference type="GO" id="GO:0004331">
    <property type="term" value="F:fructose-2,6-bisphosphate 2-phosphatase activity"/>
    <property type="evidence" value="ECO:0007669"/>
    <property type="project" value="TreeGrafter"/>
</dbReference>
<reference evidence="4 5" key="1">
    <citation type="journal article" date="2015" name="Genome Announc.">
        <title>Expanding the biotechnology potential of lactobacilli through comparative genomics of 213 strains and associated genera.</title>
        <authorList>
            <person name="Sun Z."/>
            <person name="Harris H.M."/>
            <person name="McCann A."/>
            <person name="Guo C."/>
            <person name="Argimon S."/>
            <person name="Zhang W."/>
            <person name="Yang X."/>
            <person name="Jeffery I.B."/>
            <person name="Cooney J.C."/>
            <person name="Kagawa T.F."/>
            <person name="Liu W."/>
            <person name="Song Y."/>
            <person name="Salvetti E."/>
            <person name="Wrobel A."/>
            <person name="Rasinkangas P."/>
            <person name="Parkhill J."/>
            <person name="Rea M.C."/>
            <person name="O'Sullivan O."/>
            <person name="Ritari J."/>
            <person name="Douillard F.P."/>
            <person name="Paul Ross R."/>
            <person name="Yang R."/>
            <person name="Briner A.E."/>
            <person name="Felis G.E."/>
            <person name="de Vos W.M."/>
            <person name="Barrangou R."/>
            <person name="Klaenhammer T.R."/>
            <person name="Caufield P.W."/>
            <person name="Cui Y."/>
            <person name="Zhang H."/>
            <person name="O'Toole P.W."/>
        </authorList>
    </citation>
    <scope>NUCLEOTIDE SEQUENCE [LARGE SCALE GENOMIC DNA]</scope>
    <source>
        <strain evidence="4 5">DSM 16634</strain>
    </source>
</reference>
<feature type="active site" description="Tele-phosphohistidine intermediate" evidence="2">
    <location>
        <position position="10"/>
    </location>
</feature>
<dbReference type="PANTHER" id="PTHR46517">
    <property type="entry name" value="FRUCTOSE-2,6-BISPHOSPHATASE TIGAR"/>
    <property type="match status" value="1"/>
</dbReference>
<accession>A0A0R1U7X9</accession>
<dbReference type="AlphaFoldDB" id="A0A0R1U7X9"/>
<dbReference type="PANTHER" id="PTHR46517:SF1">
    <property type="entry name" value="FRUCTOSE-2,6-BISPHOSPHATASE TIGAR"/>
    <property type="match status" value="1"/>
</dbReference>
<evidence type="ECO:0000256" key="2">
    <source>
        <dbReference type="PIRSR" id="PIRSR613078-1"/>
    </source>
</evidence>
<dbReference type="eggNOG" id="COG0406">
    <property type="taxonomic scope" value="Bacteria"/>
</dbReference>
<dbReference type="EMBL" id="AZFT01000004">
    <property type="protein sequence ID" value="KRL87320.1"/>
    <property type="molecule type" value="Genomic_DNA"/>
</dbReference>
<dbReference type="InterPro" id="IPR001345">
    <property type="entry name" value="PG/BPGM_mutase_AS"/>
</dbReference>
<dbReference type="SUPFAM" id="SSF53254">
    <property type="entry name" value="Phosphoglycerate mutase-like"/>
    <property type="match status" value="1"/>
</dbReference>
<keyword evidence="5" id="KW-1185">Reference proteome</keyword>
<dbReference type="InterPro" id="IPR013078">
    <property type="entry name" value="His_Pase_superF_clade-1"/>
</dbReference>
<keyword evidence="1" id="KW-0378">Hydrolase</keyword>
<dbReference type="InterPro" id="IPR029033">
    <property type="entry name" value="His_PPase_superfam"/>
</dbReference>